<evidence type="ECO:0000256" key="8">
    <source>
        <dbReference type="ARBA" id="ARBA00023034"/>
    </source>
</evidence>
<dbReference type="WBParaSite" id="Minc3s03031g32502">
    <property type="protein sequence ID" value="Minc3s03031g32502"/>
    <property type="gene ID" value="Minc3s03031g32502"/>
</dbReference>
<accession>A0A914MXE1</accession>
<evidence type="ECO:0000256" key="10">
    <source>
        <dbReference type="RuleBase" id="RU363063"/>
    </source>
</evidence>
<proteinExistence type="inferred from homology"/>
<evidence type="ECO:0000256" key="3">
    <source>
        <dbReference type="ARBA" id="ARBA00022676"/>
    </source>
</evidence>
<comment type="subcellular location">
    <subcellularLocation>
        <location evidence="1 10">Golgi apparatus membrane</location>
        <topology evidence="1 10">Single-pass type II membrane protein</topology>
    </subcellularLocation>
</comment>
<dbReference type="GO" id="GO:0016758">
    <property type="term" value="F:hexosyltransferase activity"/>
    <property type="evidence" value="ECO:0007669"/>
    <property type="project" value="InterPro"/>
</dbReference>
<keyword evidence="5" id="KW-0812">Transmembrane</keyword>
<keyword evidence="7" id="KW-1133">Transmembrane helix</keyword>
<keyword evidence="11" id="KW-1185">Reference proteome</keyword>
<evidence type="ECO:0000313" key="11">
    <source>
        <dbReference type="Proteomes" id="UP000887563"/>
    </source>
</evidence>
<evidence type="ECO:0000256" key="6">
    <source>
        <dbReference type="ARBA" id="ARBA00022968"/>
    </source>
</evidence>
<dbReference type="PANTHER" id="PTHR11214">
    <property type="entry name" value="BETA-1,3-N-ACETYLGLUCOSAMINYLTRANSFERASE"/>
    <property type="match status" value="1"/>
</dbReference>
<dbReference type="PANTHER" id="PTHR11214:SF378">
    <property type="entry name" value="BETA-1,3-GALACTOSYLTRANSFERASE 4"/>
    <property type="match status" value="1"/>
</dbReference>
<name>A0A914MXE1_MELIC</name>
<dbReference type="AlphaFoldDB" id="A0A914MXE1"/>
<evidence type="ECO:0000256" key="1">
    <source>
        <dbReference type="ARBA" id="ARBA00004323"/>
    </source>
</evidence>
<dbReference type="InterPro" id="IPR002659">
    <property type="entry name" value="Glyco_trans_31"/>
</dbReference>
<evidence type="ECO:0000256" key="2">
    <source>
        <dbReference type="ARBA" id="ARBA00008661"/>
    </source>
</evidence>
<evidence type="ECO:0000256" key="7">
    <source>
        <dbReference type="ARBA" id="ARBA00022989"/>
    </source>
</evidence>
<keyword evidence="8 10" id="KW-0333">Golgi apparatus</keyword>
<keyword evidence="9" id="KW-0472">Membrane</keyword>
<evidence type="ECO:0000256" key="4">
    <source>
        <dbReference type="ARBA" id="ARBA00022679"/>
    </source>
</evidence>
<dbReference type="EC" id="2.4.1.-" evidence="10"/>
<dbReference type="GO" id="GO:0000139">
    <property type="term" value="C:Golgi membrane"/>
    <property type="evidence" value="ECO:0007669"/>
    <property type="project" value="UniProtKB-SubCell"/>
</dbReference>
<organism evidence="11 12">
    <name type="scientific">Meloidogyne incognita</name>
    <name type="common">Southern root-knot nematode worm</name>
    <name type="synonym">Oxyuris incognita</name>
    <dbReference type="NCBI Taxonomy" id="6306"/>
    <lineage>
        <taxon>Eukaryota</taxon>
        <taxon>Metazoa</taxon>
        <taxon>Ecdysozoa</taxon>
        <taxon>Nematoda</taxon>
        <taxon>Chromadorea</taxon>
        <taxon>Rhabditida</taxon>
        <taxon>Tylenchina</taxon>
        <taxon>Tylenchomorpha</taxon>
        <taxon>Tylenchoidea</taxon>
        <taxon>Meloidogynidae</taxon>
        <taxon>Meloidogyninae</taxon>
        <taxon>Meloidogyne</taxon>
        <taxon>Meloidogyne incognita group</taxon>
    </lineage>
</organism>
<protein>
    <recommendedName>
        <fullName evidence="10">Hexosyltransferase</fullName>
        <ecNumber evidence="10">2.4.1.-</ecNumber>
    </recommendedName>
</protein>
<keyword evidence="4" id="KW-0808">Transferase</keyword>
<dbReference type="Pfam" id="PF01762">
    <property type="entry name" value="Galactosyl_T"/>
    <property type="match status" value="1"/>
</dbReference>
<comment type="similarity">
    <text evidence="2 10">Belongs to the glycosyltransferase 31 family.</text>
</comment>
<evidence type="ECO:0000313" key="12">
    <source>
        <dbReference type="WBParaSite" id="Minc3s03031g32502"/>
    </source>
</evidence>
<evidence type="ECO:0000256" key="5">
    <source>
        <dbReference type="ARBA" id="ARBA00022692"/>
    </source>
</evidence>
<dbReference type="Gene3D" id="3.90.550.50">
    <property type="match status" value="1"/>
</dbReference>
<sequence length="206" mass="23948">MLREEQANFGDLVFIHGFEDTYHNLHFKMHAAFNWNKAFCPQAKWTLKIDNDMVANLQRLDFWIEEKFKKELITNKATIFGRPFIYSPRVTDETNYKYYVSPDDYAGKYYPPYMSGPSYLLTREAISLILHYASQVRAIHLEDALFTGIIARKANISHCGHWSKFNTFENMSDNLGCEECVPLLITTVAHQGVNKTYKELNNIACL</sequence>
<reference evidence="12" key="1">
    <citation type="submission" date="2022-11" db="UniProtKB">
        <authorList>
            <consortium name="WormBaseParasite"/>
        </authorList>
    </citation>
    <scope>IDENTIFICATION</scope>
</reference>
<keyword evidence="6" id="KW-0735">Signal-anchor</keyword>
<dbReference type="GO" id="GO:0006493">
    <property type="term" value="P:protein O-linked glycosylation"/>
    <property type="evidence" value="ECO:0007669"/>
    <property type="project" value="TreeGrafter"/>
</dbReference>
<keyword evidence="3 10" id="KW-0328">Glycosyltransferase</keyword>
<dbReference type="Proteomes" id="UP000887563">
    <property type="component" value="Unplaced"/>
</dbReference>
<evidence type="ECO:0000256" key="9">
    <source>
        <dbReference type="ARBA" id="ARBA00023136"/>
    </source>
</evidence>